<evidence type="ECO:0000313" key="7">
    <source>
        <dbReference type="Proteomes" id="UP000676967"/>
    </source>
</evidence>
<dbReference type="SUPFAM" id="SSF48498">
    <property type="entry name" value="Tetracyclin repressor-like, C-terminal domain"/>
    <property type="match status" value="1"/>
</dbReference>
<dbReference type="Pfam" id="PF00440">
    <property type="entry name" value="TetR_N"/>
    <property type="match status" value="1"/>
</dbReference>
<proteinExistence type="predicted"/>
<accession>A0ABM7M3J1</accession>
<keyword evidence="1" id="KW-0805">Transcription regulation</keyword>
<dbReference type="PANTHER" id="PTHR30055:SF151">
    <property type="entry name" value="TRANSCRIPTIONAL REGULATORY PROTEIN"/>
    <property type="match status" value="1"/>
</dbReference>
<evidence type="ECO:0000259" key="5">
    <source>
        <dbReference type="PROSITE" id="PS50977"/>
    </source>
</evidence>
<dbReference type="PANTHER" id="PTHR30055">
    <property type="entry name" value="HTH-TYPE TRANSCRIPTIONAL REGULATOR RUTR"/>
    <property type="match status" value="1"/>
</dbReference>
<sequence>MTDPGAAPKARRGRPPSTSLNQQLILDTALAIVEREGPDALTLRRLGTDLGTNHTAVLRHFAGKDEILLGLAERLIEHAMDGFVPDAAWRPTLESLARRLRAACLTHPHLAILTATRVSRRSAAFQGADVVIRALRQAGFDERDAARYYRSLVDTALAVSSYEAATAALDSASRDGDRLAWRREYLLAPPDRYPDLAAAAPHLARADEDDQFETTLGLLLDAVEARAAGRLTPRSR</sequence>
<reference evidence="6 7" key="1">
    <citation type="submission" date="2020-08" db="EMBL/GenBank/DDBJ databases">
        <title>Whole genome shotgun sequence of Actinoplanes ianthinogenes NBRC 13996.</title>
        <authorList>
            <person name="Komaki H."/>
            <person name="Tamura T."/>
        </authorList>
    </citation>
    <scope>NUCLEOTIDE SEQUENCE [LARGE SCALE GENOMIC DNA]</scope>
    <source>
        <strain evidence="6 7">NBRC 13996</strain>
    </source>
</reference>
<dbReference type="InterPro" id="IPR050109">
    <property type="entry name" value="HTH-type_TetR-like_transc_reg"/>
</dbReference>
<organism evidence="6 7">
    <name type="scientific">Actinoplanes ianthinogenes</name>
    <dbReference type="NCBI Taxonomy" id="122358"/>
    <lineage>
        <taxon>Bacteria</taxon>
        <taxon>Bacillati</taxon>
        <taxon>Actinomycetota</taxon>
        <taxon>Actinomycetes</taxon>
        <taxon>Micromonosporales</taxon>
        <taxon>Micromonosporaceae</taxon>
        <taxon>Actinoplanes</taxon>
    </lineage>
</organism>
<evidence type="ECO:0000256" key="1">
    <source>
        <dbReference type="ARBA" id="ARBA00023015"/>
    </source>
</evidence>
<keyword evidence="3" id="KW-0804">Transcription</keyword>
<dbReference type="InterPro" id="IPR001647">
    <property type="entry name" value="HTH_TetR"/>
</dbReference>
<dbReference type="InterPro" id="IPR004111">
    <property type="entry name" value="Repressor_TetR_C"/>
</dbReference>
<evidence type="ECO:0000313" key="6">
    <source>
        <dbReference type="EMBL" id="BCJ46231.1"/>
    </source>
</evidence>
<keyword evidence="7" id="KW-1185">Reference proteome</keyword>
<protein>
    <recommendedName>
        <fullName evidence="5">HTH tetR-type domain-containing protein</fullName>
    </recommendedName>
</protein>
<keyword evidence="2 4" id="KW-0238">DNA-binding</keyword>
<dbReference type="PROSITE" id="PS50977">
    <property type="entry name" value="HTH_TETR_2"/>
    <property type="match status" value="1"/>
</dbReference>
<evidence type="ECO:0000256" key="2">
    <source>
        <dbReference type="ARBA" id="ARBA00023125"/>
    </source>
</evidence>
<dbReference type="SUPFAM" id="SSF46689">
    <property type="entry name" value="Homeodomain-like"/>
    <property type="match status" value="1"/>
</dbReference>
<dbReference type="Gene3D" id="1.10.357.10">
    <property type="entry name" value="Tetracycline Repressor, domain 2"/>
    <property type="match status" value="1"/>
</dbReference>
<evidence type="ECO:0000256" key="4">
    <source>
        <dbReference type="PROSITE-ProRule" id="PRU00335"/>
    </source>
</evidence>
<feature type="domain" description="HTH tetR-type" evidence="5">
    <location>
        <begin position="19"/>
        <end position="79"/>
    </location>
</feature>
<dbReference type="Proteomes" id="UP000676967">
    <property type="component" value="Chromosome"/>
</dbReference>
<name>A0ABM7M3J1_9ACTN</name>
<evidence type="ECO:0000256" key="3">
    <source>
        <dbReference type="ARBA" id="ARBA00023163"/>
    </source>
</evidence>
<dbReference type="Gene3D" id="1.10.10.60">
    <property type="entry name" value="Homeodomain-like"/>
    <property type="match status" value="1"/>
</dbReference>
<dbReference type="RefSeq" id="WP_189333056.1">
    <property type="nucleotide sequence ID" value="NZ_AP023356.1"/>
</dbReference>
<feature type="DNA-binding region" description="H-T-H motif" evidence="4">
    <location>
        <begin position="42"/>
        <end position="61"/>
    </location>
</feature>
<dbReference type="EMBL" id="AP023356">
    <property type="protein sequence ID" value="BCJ46231.1"/>
    <property type="molecule type" value="Genomic_DNA"/>
</dbReference>
<dbReference type="InterPro" id="IPR009057">
    <property type="entry name" value="Homeodomain-like_sf"/>
</dbReference>
<gene>
    <name evidence="6" type="ORF">Aiant_68880</name>
</gene>
<dbReference type="InterPro" id="IPR036271">
    <property type="entry name" value="Tet_transcr_reg_TetR-rel_C_sf"/>
</dbReference>
<dbReference type="Pfam" id="PF02909">
    <property type="entry name" value="TetR_C_1"/>
    <property type="match status" value="1"/>
</dbReference>